<dbReference type="CDD" id="cd07377">
    <property type="entry name" value="WHTH_GntR"/>
    <property type="match status" value="1"/>
</dbReference>
<feature type="domain" description="HTH gntR-type" evidence="4">
    <location>
        <begin position="16"/>
        <end position="83"/>
    </location>
</feature>
<dbReference type="Gene3D" id="1.20.120.530">
    <property type="entry name" value="GntR ligand-binding domain-like"/>
    <property type="match status" value="1"/>
</dbReference>
<dbReference type="GO" id="GO:0003677">
    <property type="term" value="F:DNA binding"/>
    <property type="evidence" value="ECO:0007669"/>
    <property type="project" value="UniProtKB-KW"/>
</dbReference>
<dbReference type="RefSeq" id="WP_013809868.1">
    <property type="nucleotide sequence ID" value="NC_015565.1"/>
</dbReference>
<dbReference type="InterPro" id="IPR011711">
    <property type="entry name" value="GntR_C"/>
</dbReference>
<keyword evidence="2" id="KW-0238">DNA-binding</keyword>
<protein>
    <submittedName>
        <fullName evidence="5">Transcriptional regulator, GntR family</fullName>
    </submittedName>
</protein>
<dbReference type="HOGENOM" id="CLU_017584_5_3_9"/>
<dbReference type="AlphaFoldDB" id="F6B9C8"/>
<keyword evidence="1" id="KW-0805">Transcription regulation</keyword>
<evidence type="ECO:0000256" key="2">
    <source>
        <dbReference type="ARBA" id="ARBA00023125"/>
    </source>
</evidence>
<sequence>MVEDFNLQPLEYEAKPQIRDKVYERLRQAILTGKLQPGHRLVERKLAEQLGVSRTPVREAIRMLELEGLVSHLPRVGSVVAQVTDLEVLEIYRIRAVLEGLAARMAAENIKPDQLQRLTELLDSIDKYADETNLDLDLLSVIHREFNDVIYKAAHSPRLYGMITSLVDYIDRYTRVGYCHPGRIKEATREHHQLVEAIKLRDGGLAEKVAREHIDNSRRAYFSEVAQKLNFVGNNLDHQD</sequence>
<dbReference type="Gene3D" id="1.10.10.10">
    <property type="entry name" value="Winged helix-like DNA-binding domain superfamily/Winged helix DNA-binding domain"/>
    <property type="match status" value="1"/>
</dbReference>
<evidence type="ECO:0000313" key="5">
    <source>
        <dbReference type="EMBL" id="AEF93704.1"/>
    </source>
</evidence>
<keyword evidence="6" id="KW-1185">Reference proteome</keyword>
<dbReference type="PROSITE" id="PS50949">
    <property type="entry name" value="HTH_GNTR"/>
    <property type="match status" value="1"/>
</dbReference>
<dbReference type="GO" id="GO:0003700">
    <property type="term" value="F:DNA-binding transcription factor activity"/>
    <property type="evidence" value="ECO:0007669"/>
    <property type="project" value="InterPro"/>
</dbReference>
<dbReference type="PANTHER" id="PTHR43537:SF24">
    <property type="entry name" value="GLUCONATE OPERON TRANSCRIPTIONAL REPRESSOR"/>
    <property type="match status" value="1"/>
</dbReference>
<dbReference type="InterPro" id="IPR008920">
    <property type="entry name" value="TF_FadR/GntR_C"/>
</dbReference>
<dbReference type="SUPFAM" id="SSF48008">
    <property type="entry name" value="GntR ligand-binding domain-like"/>
    <property type="match status" value="1"/>
</dbReference>
<dbReference type="SMART" id="SM00895">
    <property type="entry name" value="FCD"/>
    <property type="match status" value="1"/>
</dbReference>
<dbReference type="InterPro" id="IPR000524">
    <property type="entry name" value="Tscrpt_reg_HTH_GntR"/>
</dbReference>
<keyword evidence="3" id="KW-0804">Transcription</keyword>
<proteinExistence type="predicted"/>
<dbReference type="SUPFAM" id="SSF46785">
    <property type="entry name" value="Winged helix' DNA-binding domain"/>
    <property type="match status" value="1"/>
</dbReference>
<dbReference type="InterPro" id="IPR036388">
    <property type="entry name" value="WH-like_DNA-bd_sf"/>
</dbReference>
<reference evidence="5 6" key="1">
    <citation type="submission" date="2011-05" db="EMBL/GenBank/DDBJ databases">
        <title>Complete sequence of Desulfotomaculum carboxydivorans CO-1-SRB.</title>
        <authorList>
            <consortium name="US DOE Joint Genome Institute"/>
            <person name="Lucas S."/>
            <person name="Han J."/>
            <person name="Lapidus A."/>
            <person name="Cheng J.-F."/>
            <person name="Goodwin L."/>
            <person name="Pitluck S."/>
            <person name="Peters L."/>
            <person name="Mikhailova N."/>
            <person name="Lu M."/>
            <person name="Han C."/>
            <person name="Tapia R."/>
            <person name="Land M."/>
            <person name="Hauser L."/>
            <person name="Kyrpides N."/>
            <person name="Ivanova N."/>
            <person name="Pagani I."/>
            <person name="Stams A."/>
            <person name="Plugge C."/>
            <person name="Muyzer G."/>
            <person name="Kuever J."/>
            <person name="Parshina S."/>
            <person name="Ivanova A."/>
            <person name="Nazina T."/>
            <person name="Woyke T."/>
        </authorList>
    </citation>
    <scope>NUCLEOTIDE SEQUENCE [LARGE SCALE GENOMIC DNA]</scope>
    <source>
        <strain evidence="6">DSM 14880 / VKM B-2319 / CO-1-SRB</strain>
    </source>
</reference>
<dbReference type="STRING" id="868595.Desca_0824"/>
<evidence type="ECO:0000313" key="6">
    <source>
        <dbReference type="Proteomes" id="UP000009226"/>
    </source>
</evidence>
<dbReference type="PRINTS" id="PR00035">
    <property type="entry name" value="HTHGNTR"/>
</dbReference>
<dbReference type="InterPro" id="IPR036390">
    <property type="entry name" value="WH_DNA-bd_sf"/>
</dbReference>
<dbReference type="Pfam" id="PF00392">
    <property type="entry name" value="GntR"/>
    <property type="match status" value="1"/>
</dbReference>
<accession>F6B9C8</accession>
<name>F6B9C8_DESCC</name>
<dbReference type="Pfam" id="PF07729">
    <property type="entry name" value="FCD"/>
    <property type="match status" value="1"/>
</dbReference>
<dbReference type="EMBL" id="CP002736">
    <property type="protein sequence ID" value="AEF93704.1"/>
    <property type="molecule type" value="Genomic_DNA"/>
</dbReference>
<dbReference type="PANTHER" id="PTHR43537">
    <property type="entry name" value="TRANSCRIPTIONAL REGULATOR, GNTR FAMILY"/>
    <property type="match status" value="1"/>
</dbReference>
<dbReference type="Proteomes" id="UP000009226">
    <property type="component" value="Chromosome"/>
</dbReference>
<dbReference type="KEGG" id="dca:Desca_0824"/>
<evidence type="ECO:0000256" key="1">
    <source>
        <dbReference type="ARBA" id="ARBA00023015"/>
    </source>
</evidence>
<dbReference type="eggNOG" id="COG1802">
    <property type="taxonomic scope" value="Bacteria"/>
</dbReference>
<evidence type="ECO:0000256" key="3">
    <source>
        <dbReference type="ARBA" id="ARBA00023163"/>
    </source>
</evidence>
<dbReference type="SMART" id="SM00345">
    <property type="entry name" value="HTH_GNTR"/>
    <property type="match status" value="1"/>
</dbReference>
<evidence type="ECO:0000259" key="4">
    <source>
        <dbReference type="PROSITE" id="PS50949"/>
    </source>
</evidence>
<organism evidence="5 6">
    <name type="scientific">Desulfotomaculum nigrificans (strain DSM 14880 / VKM B-2319 / CO-1-SRB)</name>
    <name type="common">Desulfotomaculum carboxydivorans</name>
    <dbReference type="NCBI Taxonomy" id="868595"/>
    <lineage>
        <taxon>Bacteria</taxon>
        <taxon>Bacillati</taxon>
        <taxon>Bacillota</taxon>
        <taxon>Clostridia</taxon>
        <taxon>Eubacteriales</taxon>
        <taxon>Desulfotomaculaceae</taxon>
        <taxon>Desulfotomaculum</taxon>
    </lineage>
</organism>
<gene>
    <name evidence="5" type="ordered locus">Desca_0824</name>
</gene>